<gene>
    <name evidence="2" type="ORF">FNH05_32775</name>
</gene>
<evidence type="ECO:0008006" key="4">
    <source>
        <dbReference type="Google" id="ProtNLM"/>
    </source>
</evidence>
<dbReference type="Proteomes" id="UP000320011">
    <property type="component" value="Unassembled WGS sequence"/>
</dbReference>
<proteinExistence type="predicted"/>
<dbReference type="PROSITE" id="PS51257">
    <property type="entry name" value="PROKAR_LIPOPROTEIN"/>
    <property type="match status" value="1"/>
</dbReference>
<dbReference type="AlphaFoldDB" id="A0A558AI42"/>
<comment type="caution">
    <text evidence="2">The sequence shown here is derived from an EMBL/GenBank/DDBJ whole genome shotgun (WGS) entry which is preliminary data.</text>
</comment>
<feature type="chain" id="PRO_5039563779" description="DUF4352 domain-containing protein" evidence="1">
    <location>
        <begin position="24"/>
        <end position="194"/>
    </location>
</feature>
<dbReference type="RefSeq" id="WP_144592721.1">
    <property type="nucleotide sequence ID" value="NZ_VJWX01000549.1"/>
</dbReference>
<dbReference type="OrthoDB" id="3874174at2"/>
<reference evidence="2 3" key="1">
    <citation type="submission" date="2019-07" db="EMBL/GenBank/DDBJ databases">
        <authorList>
            <person name="Duangmal K."/>
            <person name="Teo W.F.A."/>
        </authorList>
    </citation>
    <scope>NUCLEOTIDE SEQUENCE [LARGE SCALE GENOMIC DNA]</scope>
    <source>
        <strain evidence="2 3">TBRC 6029</strain>
    </source>
</reference>
<accession>A0A558AI42</accession>
<name>A0A558AI42_9PSEU</name>
<keyword evidence="3" id="KW-1185">Reference proteome</keyword>
<keyword evidence="1" id="KW-0732">Signal</keyword>
<evidence type="ECO:0000313" key="3">
    <source>
        <dbReference type="Proteomes" id="UP000320011"/>
    </source>
</evidence>
<protein>
    <recommendedName>
        <fullName evidence="4">DUF4352 domain-containing protein</fullName>
    </recommendedName>
</protein>
<feature type="signal peptide" evidence="1">
    <location>
        <begin position="1"/>
        <end position="23"/>
    </location>
</feature>
<reference evidence="2 3" key="2">
    <citation type="submission" date="2019-08" db="EMBL/GenBank/DDBJ databases">
        <title>Amycolatopsis acidicola sp. nov., isolated from peat swamp forest soil.</title>
        <authorList>
            <person name="Srisuk N."/>
        </authorList>
    </citation>
    <scope>NUCLEOTIDE SEQUENCE [LARGE SCALE GENOMIC DNA]</scope>
    <source>
        <strain evidence="2 3">TBRC 6029</strain>
    </source>
</reference>
<sequence>MRFRRTFTIGTLCLPLLATLACGGSTGGAAAPQSSTVAGTSKAAPVVPAGVAAPGTKLKLGERAVIPWQDGSVAITVTSVEPGDVAGFRQKFGENAEGLQPYYVRFTLENVGGTDLSIKNPPLVRAALADGSGTGTFITGSVEACEPKLTPSTFTTVGAKFDTCILDAADNEDKVAGARYSSGQYDDKPLLWTR</sequence>
<evidence type="ECO:0000256" key="1">
    <source>
        <dbReference type="SAM" id="SignalP"/>
    </source>
</evidence>
<evidence type="ECO:0000313" key="2">
    <source>
        <dbReference type="EMBL" id="TVT23943.1"/>
    </source>
</evidence>
<dbReference type="EMBL" id="VJWX01000549">
    <property type="protein sequence ID" value="TVT23943.1"/>
    <property type="molecule type" value="Genomic_DNA"/>
</dbReference>
<organism evidence="2 3">
    <name type="scientific">Amycolatopsis rhizosphaerae</name>
    <dbReference type="NCBI Taxonomy" id="2053003"/>
    <lineage>
        <taxon>Bacteria</taxon>
        <taxon>Bacillati</taxon>
        <taxon>Actinomycetota</taxon>
        <taxon>Actinomycetes</taxon>
        <taxon>Pseudonocardiales</taxon>
        <taxon>Pseudonocardiaceae</taxon>
        <taxon>Amycolatopsis</taxon>
    </lineage>
</organism>